<feature type="compositionally biased region" description="Polar residues" evidence="1">
    <location>
        <begin position="63"/>
        <end position="72"/>
    </location>
</feature>
<feature type="region of interest" description="Disordered" evidence="1">
    <location>
        <begin position="1"/>
        <end position="125"/>
    </location>
</feature>
<organism evidence="2 3">
    <name type="scientific">Channa striata</name>
    <name type="common">Snakehead murrel</name>
    <name type="synonym">Ophicephalus striatus</name>
    <dbReference type="NCBI Taxonomy" id="64152"/>
    <lineage>
        <taxon>Eukaryota</taxon>
        <taxon>Metazoa</taxon>
        <taxon>Chordata</taxon>
        <taxon>Craniata</taxon>
        <taxon>Vertebrata</taxon>
        <taxon>Euteleostomi</taxon>
        <taxon>Actinopterygii</taxon>
        <taxon>Neopterygii</taxon>
        <taxon>Teleostei</taxon>
        <taxon>Neoteleostei</taxon>
        <taxon>Acanthomorphata</taxon>
        <taxon>Anabantaria</taxon>
        <taxon>Anabantiformes</taxon>
        <taxon>Channoidei</taxon>
        <taxon>Channidae</taxon>
        <taxon>Channa</taxon>
    </lineage>
</organism>
<name>A0AA88MSH0_CHASR</name>
<evidence type="ECO:0000313" key="3">
    <source>
        <dbReference type="Proteomes" id="UP001187415"/>
    </source>
</evidence>
<proteinExistence type="predicted"/>
<accession>A0AA88MSH0</accession>
<feature type="compositionally biased region" description="Low complexity" evidence="1">
    <location>
        <begin position="96"/>
        <end position="108"/>
    </location>
</feature>
<sequence>MHGLPCSSLGHCFGNPPDVNSDPGPSHEPHSSRQSRNNHGLSGADPVICQPEPRPRILKEQQRTVSSTSTCSDRIKKVNGTNSDSVQQDKVDDPCSESPPSCHSFSQSSEDDGLETESCSPELQLKYPQIPRPSIVIRQPKQSEFQETVSDRSDCRGTEDGGLSGTENNTSFLLFFLTAPIFPSSSSTLELSGTDFQMEKVLA</sequence>
<protein>
    <submittedName>
        <fullName evidence="2">Uncharacterized protein</fullName>
    </submittedName>
</protein>
<dbReference type="EMBL" id="JAUPFM010000009">
    <property type="protein sequence ID" value="KAK2842193.1"/>
    <property type="molecule type" value="Genomic_DNA"/>
</dbReference>
<keyword evidence="3" id="KW-1185">Reference proteome</keyword>
<evidence type="ECO:0000256" key="1">
    <source>
        <dbReference type="SAM" id="MobiDB-lite"/>
    </source>
</evidence>
<feature type="compositionally biased region" description="Basic and acidic residues" evidence="1">
    <location>
        <begin position="53"/>
        <end position="62"/>
    </location>
</feature>
<feature type="compositionally biased region" description="Basic and acidic residues" evidence="1">
    <location>
        <begin position="149"/>
        <end position="159"/>
    </location>
</feature>
<dbReference type="Proteomes" id="UP001187415">
    <property type="component" value="Unassembled WGS sequence"/>
</dbReference>
<evidence type="ECO:0000313" key="2">
    <source>
        <dbReference type="EMBL" id="KAK2842193.1"/>
    </source>
</evidence>
<comment type="caution">
    <text evidence="2">The sequence shown here is derived from an EMBL/GenBank/DDBJ whole genome shotgun (WGS) entry which is preliminary data.</text>
</comment>
<reference evidence="2" key="1">
    <citation type="submission" date="2023-07" db="EMBL/GenBank/DDBJ databases">
        <title>Chromosome-level Genome Assembly of Striped Snakehead (Channa striata).</title>
        <authorList>
            <person name="Liu H."/>
        </authorList>
    </citation>
    <scope>NUCLEOTIDE SEQUENCE</scope>
    <source>
        <strain evidence="2">Gz</strain>
        <tissue evidence="2">Muscle</tissue>
    </source>
</reference>
<dbReference type="AlphaFoldDB" id="A0AA88MSH0"/>
<feature type="region of interest" description="Disordered" evidence="1">
    <location>
        <begin position="141"/>
        <end position="163"/>
    </location>
</feature>
<gene>
    <name evidence="2" type="ORF">Q5P01_012393</name>
</gene>